<dbReference type="EMBL" id="JAEHOD010000078">
    <property type="protein sequence ID" value="KAG2430656.1"/>
    <property type="molecule type" value="Genomic_DNA"/>
</dbReference>
<keyword evidence="4" id="KW-1185">Reference proteome</keyword>
<evidence type="ECO:0000313" key="3">
    <source>
        <dbReference type="EMBL" id="KAG2430656.1"/>
    </source>
</evidence>
<feature type="signal peptide" evidence="1">
    <location>
        <begin position="1"/>
        <end position="18"/>
    </location>
</feature>
<dbReference type="InterPro" id="IPR034871">
    <property type="entry name" value="Allene_oxi_cyc_sf"/>
</dbReference>
<sequence>MKTTVAILLLSALALANAQSICKKSFTVTENYVEKTSALVGCTDAECTYAFSNPLVVGTSASGKTKAGDNIGTCTVFSSTAAGENRSYCMMSLKTPSGIINFGGEFPDFKNGDFTMPVTGGTGAFLGASGAVRCQVVKPGYTWTYTVSLTKAPTCASRRI</sequence>
<proteinExistence type="predicted"/>
<dbReference type="GO" id="GO:0017000">
    <property type="term" value="P:antibiotic biosynthetic process"/>
    <property type="evidence" value="ECO:0007669"/>
    <property type="project" value="InterPro"/>
</dbReference>
<feature type="chain" id="PRO_5032753069" description="Allene oxide cyclase barrel-like domain-containing protein" evidence="1">
    <location>
        <begin position="19"/>
        <end position="160"/>
    </location>
</feature>
<dbReference type="Gene3D" id="2.40.480.10">
    <property type="entry name" value="Allene oxide cyclase-like"/>
    <property type="match status" value="1"/>
</dbReference>
<gene>
    <name evidence="3" type="ORF">HYH02_013654</name>
</gene>
<dbReference type="GO" id="GO:0009695">
    <property type="term" value="P:jasmonic acid biosynthetic process"/>
    <property type="evidence" value="ECO:0007669"/>
    <property type="project" value="InterPro"/>
</dbReference>
<protein>
    <recommendedName>
        <fullName evidence="2">Allene oxide cyclase barrel-like domain-containing protein</fullName>
    </recommendedName>
</protein>
<keyword evidence="1" id="KW-0732">Signal</keyword>
<dbReference type="SUPFAM" id="SSF141493">
    <property type="entry name" value="Allene oxide cyclase-like"/>
    <property type="match status" value="1"/>
</dbReference>
<dbReference type="Pfam" id="PF18678">
    <property type="entry name" value="AOC_like"/>
    <property type="match status" value="1"/>
</dbReference>
<dbReference type="GO" id="GO:0046423">
    <property type="term" value="F:allene-oxide cyclase activity"/>
    <property type="evidence" value="ECO:0007669"/>
    <property type="project" value="InterPro"/>
</dbReference>
<dbReference type="InterPro" id="IPR044859">
    <property type="entry name" value="Allene_oxi_cyc_Dirigent"/>
</dbReference>
<comment type="caution">
    <text evidence="3">The sequence shown here is derived from an EMBL/GenBank/DDBJ whole genome shotgun (WGS) entry which is preliminary data.</text>
</comment>
<organism evidence="3 4">
    <name type="scientific">Chlamydomonas schloesseri</name>
    <dbReference type="NCBI Taxonomy" id="2026947"/>
    <lineage>
        <taxon>Eukaryota</taxon>
        <taxon>Viridiplantae</taxon>
        <taxon>Chlorophyta</taxon>
        <taxon>core chlorophytes</taxon>
        <taxon>Chlorophyceae</taxon>
        <taxon>CS clade</taxon>
        <taxon>Chlamydomonadales</taxon>
        <taxon>Chlamydomonadaceae</taxon>
        <taxon>Chlamydomonas</taxon>
    </lineage>
</organism>
<feature type="domain" description="Allene oxide cyclase barrel-like" evidence="2">
    <location>
        <begin position="64"/>
        <end position="142"/>
    </location>
</feature>
<evidence type="ECO:0000256" key="1">
    <source>
        <dbReference type="SAM" id="SignalP"/>
    </source>
</evidence>
<dbReference type="InterPro" id="IPR041013">
    <property type="entry name" value="AOC-like"/>
</dbReference>
<evidence type="ECO:0000259" key="2">
    <source>
        <dbReference type="Pfam" id="PF18678"/>
    </source>
</evidence>
<name>A0A835T316_9CHLO</name>
<dbReference type="OrthoDB" id="553680at2759"/>
<accession>A0A835T316</accession>
<evidence type="ECO:0000313" key="4">
    <source>
        <dbReference type="Proteomes" id="UP000613740"/>
    </source>
</evidence>
<dbReference type="AlphaFoldDB" id="A0A835T316"/>
<dbReference type="Proteomes" id="UP000613740">
    <property type="component" value="Unassembled WGS sequence"/>
</dbReference>
<reference evidence="3" key="1">
    <citation type="journal article" date="2020" name="bioRxiv">
        <title>Comparative genomics of Chlamydomonas.</title>
        <authorList>
            <person name="Craig R.J."/>
            <person name="Hasan A.R."/>
            <person name="Ness R.W."/>
            <person name="Keightley P.D."/>
        </authorList>
    </citation>
    <scope>NUCLEOTIDE SEQUENCE</scope>
    <source>
        <strain evidence="3">CCAP 11/173</strain>
    </source>
</reference>